<name>A0A0S4MMH7_ECHMU</name>
<reference evidence="1" key="2">
    <citation type="submission" date="2015-11" db="EMBL/GenBank/DDBJ databases">
        <authorList>
            <person name="Zhang Y."/>
            <person name="Guo Z."/>
        </authorList>
    </citation>
    <scope>NUCLEOTIDE SEQUENCE</scope>
</reference>
<proteinExistence type="predicted"/>
<organism evidence="1 2">
    <name type="scientific">Echinococcus multilocularis</name>
    <name type="common">Fox tapeworm</name>
    <dbReference type="NCBI Taxonomy" id="6211"/>
    <lineage>
        <taxon>Eukaryota</taxon>
        <taxon>Metazoa</taxon>
        <taxon>Spiralia</taxon>
        <taxon>Lophotrochozoa</taxon>
        <taxon>Platyhelminthes</taxon>
        <taxon>Cestoda</taxon>
        <taxon>Eucestoda</taxon>
        <taxon>Cyclophyllidea</taxon>
        <taxon>Taeniidae</taxon>
        <taxon>Echinococcus</taxon>
    </lineage>
</organism>
<dbReference type="Proteomes" id="UP000017246">
    <property type="component" value="Unassembled WGS sequence"/>
</dbReference>
<accession>A0A0S4MMH7</accession>
<protein>
    <submittedName>
        <fullName evidence="1">RNA directed DNA polymerase</fullName>
    </submittedName>
</protein>
<keyword evidence="2" id="KW-1185">Reference proteome</keyword>
<evidence type="ECO:0000313" key="1">
    <source>
        <dbReference type="EMBL" id="CUT98530.1"/>
    </source>
</evidence>
<dbReference type="AlphaFoldDB" id="A0A0S4MMH7"/>
<dbReference type="EMBL" id="LN902841">
    <property type="protein sequence ID" value="CUT98530.1"/>
    <property type="molecule type" value="Genomic_DNA"/>
</dbReference>
<reference evidence="1" key="1">
    <citation type="journal article" date="2013" name="Nature">
        <title>The genomes of four tapeworm species reveal adaptations to parasitism.</title>
        <authorList>
            <person name="Tsai I.J."/>
            <person name="Zarowiecki M."/>
            <person name="Holroyd N."/>
            <person name="Garciarrubio A."/>
            <person name="Sanchez-Flores A."/>
            <person name="Brooks K.L."/>
            <person name="Tracey A."/>
            <person name="Bobes R.J."/>
            <person name="Fragoso G."/>
            <person name="Sciutto E."/>
            <person name="Aslett M."/>
            <person name="Beasley H."/>
            <person name="Bennett H.M."/>
            <person name="Cai J."/>
            <person name="Camicia F."/>
            <person name="Clark R."/>
            <person name="Cucher M."/>
            <person name="De Silva N."/>
            <person name="Day T.A."/>
            <person name="Deplazes P."/>
            <person name="Estrada K."/>
            <person name="Fernandez C."/>
            <person name="Holland P.W."/>
            <person name="Hou J."/>
            <person name="Hu S."/>
            <person name="Huckvale T."/>
            <person name="Hung S.S."/>
            <person name="Kamenetzky L."/>
            <person name="Keane J.A."/>
            <person name="Kiss F."/>
            <person name="Koziol U."/>
            <person name="Lambert O."/>
            <person name="Liu K."/>
            <person name="Luo X."/>
            <person name="Luo Y."/>
            <person name="Macchiaroli N."/>
            <person name="Nichol S."/>
            <person name="Paps J."/>
            <person name="Parkinson J."/>
            <person name="Pouchkina-Stantcheva N."/>
            <person name="Riddiford N."/>
            <person name="Rosenzvit M."/>
            <person name="Salinas G."/>
            <person name="Wasmuth J.D."/>
            <person name="Zamanian M."/>
            <person name="Zheng Y."/>
            <person name="Cai X."/>
            <person name="Soberon X."/>
            <person name="Olson P.D."/>
            <person name="Laclette J.P."/>
            <person name="Brehm K."/>
            <person name="Berriman M."/>
            <person name="Garciarrubio A."/>
            <person name="Bobes R.J."/>
            <person name="Fragoso G."/>
            <person name="Sanchez-Flores A."/>
            <person name="Estrada K."/>
            <person name="Cevallos M.A."/>
            <person name="Morett E."/>
            <person name="Gonzalez V."/>
            <person name="Portillo T."/>
            <person name="Ochoa-Leyva A."/>
            <person name="Jose M.V."/>
            <person name="Sciutto E."/>
            <person name="Landa A."/>
            <person name="Jimenez L."/>
            <person name="Valdes V."/>
            <person name="Carrero J.C."/>
            <person name="Larralde C."/>
            <person name="Morales-Montor J."/>
            <person name="Limon-Lason J."/>
            <person name="Soberon X."/>
            <person name="Laclette J.P."/>
        </authorList>
    </citation>
    <scope>NUCLEOTIDE SEQUENCE [LARGE SCALE GENOMIC DNA]</scope>
</reference>
<sequence length="242" mass="27254">MTVVDACIPHGIESEDDSATLYHHVINQEEQALASGFIRSQQNQQLIAIENLHGINTKSSCHLMKFAAAAGKRQELPAISSYNNHNWHPRLAHLSGPARNTPKSTVLNFLEGVSSTRQCTEANAVLLAPTKDVDVSCIALHEAAAASKTKLDDQRMQLTHVNHHEDEECCELLMIYTNVFLCEYRGLKDDGARHKESFQCQQGIRIPSDHLPMRRNNCTQLWRILYIHEALARIRNTAECQH</sequence>
<evidence type="ECO:0000313" key="2">
    <source>
        <dbReference type="Proteomes" id="UP000017246"/>
    </source>
</evidence>